<keyword evidence="4" id="KW-0206">Cytoskeleton</keyword>
<gene>
    <name evidence="9" type="ORF">ODALV1_LOCUS8838</name>
</gene>
<evidence type="ECO:0000256" key="5">
    <source>
        <dbReference type="ARBA" id="ARBA00023306"/>
    </source>
</evidence>
<feature type="coiled-coil region" evidence="6">
    <location>
        <begin position="235"/>
        <end position="269"/>
    </location>
</feature>
<dbReference type="PANTHER" id="PTHR44281:SF2">
    <property type="entry name" value="SPINDLE ASSEMBLY ABNORMAL PROTEIN 6 HOMOLOG"/>
    <property type="match status" value="1"/>
</dbReference>
<reference evidence="9 10" key="1">
    <citation type="submission" date="2024-08" db="EMBL/GenBank/DDBJ databases">
        <authorList>
            <person name="Cucini C."/>
            <person name="Frati F."/>
        </authorList>
    </citation>
    <scope>NUCLEOTIDE SEQUENCE [LARGE SCALE GENOMIC DNA]</scope>
</reference>
<dbReference type="Proteomes" id="UP001642540">
    <property type="component" value="Unassembled WGS sequence"/>
</dbReference>
<organism evidence="9 10">
    <name type="scientific">Orchesella dallaii</name>
    <dbReference type="NCBI Taxonomy" id="48710"/>
    <lineage>
        <taxon>Eukaryota</taxon>
        <taxon>Metazoa</taxon>
        <taxon>Ecdysozoa</taxon>
        <taxon>Arthropoda</taxon>
        <taxon>Hexapoda</taxon>
        <taxon>Collembola</taxon>
        <taxon>Entomobryomorpha</taxon>
        <taxon>Entomobryoidea</taxon>
        <taxon>Orchesellidae</taxon>
        <taxon>Orchesellinae</taxon>
        <taxon>Orchesella</taxon>
    </lineage>
</organism>
<evidence type="ECO:0000256" key="2">
    <source>
        <dbReference type="ARBA" id="ARBA00022490"/>
    </source>
</evidence>
<dbReference type="SUPFAM" id="SSF57997">
    <property type="entry name" value="Tropomyosin"/>
    <property type="match status" value="1"/>
</dbReference>
<feature type="region of interest" description="Disordered" evidence="7">
    <location>
        <begin position="566"/>
        <end position="586"/>
    </location>
</feature>
<feature type="compositionally biased region" description="Polar residues" evidence="7">
    <location>
        <begin position="570"/>
        <end position="586"/>
    </location>
</feature>
<comment type="caution">
    <text evidence="9">The sequence shown here is derived from an EMBL/GenBank/DDBJ whole genome shotgun (WGS) entry which is preliminary data.</text>
</comment>
<evidence type="ECO:0000256" key="1">
    <source>
        <dbReference type="ARBA" id="ARBA00004300"/>
    </source>
</evidence>
<accession>A0ABP1Q9I0</accession>
<dbReference type="Pfam" id="PF16531">
    <property type="entry name" value="SAS-6_N"/>
    <property type="match status" value="1"/>
</dbReference>
<dbReference type="CDD" id="cd10142">
    <property type="entry name" value="HD_SAS6_N"/>
    <property type="match status" value="1"/>
</dbReference>
<comment type="subcellular location">
    <subcellularLocation>
        <location evidence="1">Cytoplasm</location>
        <location evidence="1">Cytoskeleton</location>
        <location evidence="1">Microtubule organizing center</location>
        <location evidence="1">Centrosome</location>
    </subcellularLocation>
</comment>
<keyword evidence="3 6" id="KW-0175">Coiled coil</keyword>
<sequence>MDSSIAKFTRLLPLCIRKESGGGNGSRNQTSSSCLAAERGFFRDTGPMDPFKDPFESPSMNANVSPSASGVGSAEQKEVVRVSVTYPSPSCGAMNPHKEIALRLTNDENPMFFYHLRITEADYPLIKSQQGLLVDFYGFPNQLVTLLERCDPNSFGDADECKGLGGGGPKFVLVMKIGMNSVLDIVESNPFKYLCHLSLQINPGTDTEVKKYLADVTTGLKKDCGLWQEKYSHLSSAMETELKRVNELLQQKNDELTKLRDDIHSQANSLSSKHFQDMTVEKEKLLKMQSDLASKFESERLEIDRRHSHAASNLENRIAALEAENRDLIQIKFKNETTLQESTKKIKHLEDDLKILQQEMTLSRKQNEKLDKDYHEKHRLVNSLQNRLSVVESDLKEKQNTAQRHQDYITQISEQKKFLEDHATNMVEKLKSVNKSVSGELIKANEIIKKLQDDIRSLHSKNKLQGQITLEQERVVSDREKQIRQLEEAIKKQNTTMASLEESESRVKMELEESKSKIDLMETTIKSNENMISWLNKQLNEFQGLGNLTKFRQNLAVAGSGGPNAAFLGRSNSNHNTQEQPEYANNSTAAVNGSIRSGGLFTSNFQNSLPNGTPSWMHIYQSTSTPLDNDLSSRFERISATNNNYTLGRSRLDTISEKTAETNLTERNNIVSTANQEETPMAYTRNPNENQKKATIESSVAATNKSVKAPTWAKPRSGKVTLEVGAPTKPNPIWRK</sequence>
<dbReference type="InterPro" id="IPR032396">
    <property type="entry name" value="SAS-6_N"/>
</dbReference>
<evidence type="ECO:0000313" key="10">
    <source>
        <dbReference type="Proteomes" id="UP001642540"/>
    </source>
</evidence>
<proteinExistence type="predicted"/>
<feature type="coiled-coil region" evidence="6">
    <location>
        <begin position="441"/>
        <end position="517"/>
    </location>
</feature>
<keyword evidence="2" id="KW-0963">Cytoplasm</keyword>
<evidence type="ECO:0000256" key="4">
    <source>
        <dbReference type="ARBA" id="ARBA00023212"/>
    </source>
</evidence>
<dbReference type="PANTHER" id="PTHR44281">
    <property type="entry name" value="SPINDLE ASSEMBLY ABNORMAL PROTEIN 6 HOMOLOG"/>
    <property type="match status" value="1"/>
</dbReference>
<evidence type="ECO:0000256" key="3">
    <source>
        <dbReference type="ARBA" id="ARBA00023054"/>
    </source>
</evidence>
<name>A0ABP1Q9I0_9HEXA</name>
<keyword evidence="10" id="KW-1185">Reference proteome</keyword>
<evidence type="ECO:0000256" key="6">
    <source>
        <dbReference type="SAM" id="Coils"/>
    </source>
</evidence>
<dbReference type="EMBL" id="CAXLJM020000027">
    <property type="protein sequence ID" value="CAL8094623.1"/>
    <property type="molecule type" value="Genomic_DNA"/>
</dbReference>
<dbReference type="Gene3D" id="2.170.210.20">
    <property type="entry name" value="Spindle assembly abnormal protein 6, N-terminal domain"/>
    <property type="match status" value="1"/>
</dbReference>
<evidence type="ECO:0000256" key="7">
    <source>
        <dbReference type="SAM" id="MobiDB-lite"/>
    </source>
</evidence>
<feature type="coiled-coil region" evidence="6">
    <location>
        <begin position="304"/>
        <end position="401"/>
    </location>
</feature>
<feature type="domain" description="Spindle assembly abnormal protein 6 N-terminal" evidence="8">
    <location>
        <begin position="97"/>
        <end position="200"/>
    </location>
</feature>
<dbReference type="InterPro" id="IPR038558">
    <property type="entry name" value="SAS-6_N_sf"/>
</dbReference>
<protein>
    <recommendedName>
        <fullName evidence="8">Spindle assembly abnormal protein 6 N-terminal domain-containing protein</fullName>
    </recommendedName>
</protein>
<evidence type="ECO:0000259" key="8">
    <source>
        <dbReference type="Pfam" id="PF16531"/>
    </source>
</evidence>
<evidence type="ECO:0000313" key="9">
    <source>
        <dbReference type="EMBL" id="CAL8094623.1"/>
    </source>
</evidence>
<keyword evidence="5" id="KW-0131">Cell cycle</keyword>